<reference evidence="7" key="1">
    <citation type="submission" date="2017-04" db="EMBL/GenBank/DDBJ databases">
        <authorList>
            <person name="Varghese N."/>
            <person name="Submissions S."/>
        </authorList>
    </citation>
    <scope>NUCLEOTIDE SEQUENCE [LARGE SCALE GENOMIC DNA]</scope>
    <source>
        <strain evidence="7">DSM 23072</strain>
    </source>
</reference>
<dbReference type="Gene3D" id="3.40.190.10">
    <property type="entry name" value="Periplasmic binding protein-like II"/>
    <property type="match status" value="2"/>
</dbReference>
<dbReference type="PANTHER" id="PTHR30118:SF15">
    <property type="entry name" value="TRANSCRIPTIONAL REGULATORY PROTEIN"/>
    <property type="match status" value="1"/>
</dbReference>
<dbReference type="EMBL" id="FWWV01000007">
    <property type="protein sequence ID" value="SMB81800.1"/>
    <property type="molecule type" value="Genomic_DNA"/>
</dbReference>
<dbReference type="InterPro" id="IPR036388">
    <property type="entry name" value="WH-like_DNA-bd_sf"/>
</dbReference>
<dbReference type="Proteomes" id="UP000192408">
    <property type="component" value="Unassembled WGS sequence"/>
</dbReference>
<dbReference type="PANTHER" id="PTHR30118">
    <property type="entry name" value="HTH-TYPE TRANSCRIPTIONAL REGULATOR LEUO-RELATED"/>
    <property type="match status" value="1"/>
</dbReference>
<evidence type="ECO:0000256" key="4">
    <source>
        <dbReference type="ARBA" id="ARBA00023163"/>
    </source>
</evidence>
<evidence type="ECO:0000256" key="3">
    <source>
        <dbReference type="ARBA" id="ARBA00023125"/>
    </source>
</evidence>
<dbReference type="PRINTS" id="PR00039">
    <property type="entry name" value="HTHLYSR"/>
</dbReference>
<evidence type="ECO:0000313" key="7">
    <source>
        <dbReference type="Proteomes" id="UP000192408"/>
    </source>
</evidence>
<keyword evidence="4" id="KW-0804">Transcription</keyword>
<dbReference type="SUPFAM" id="SSF46785">
    <property type="entry name" value="Winged helix' DNA-binding domain"/>
    <property type="match status" value="1"/>
</dbReference>
<dbReference type="GO" id="GO:0003700">
    <property type="term" value="F:DNA-binding transcription factor activity"/>
    <property type="evidence" value="ECO:0007669"/>
    <property type="project" value="InterPro"/>
</dbReference>
<dbReference type="Pfam" id="PF03466">
    <property type="entry name" value="LysR_substrate"/>
    <property type="match status" value="1"/>
</dbReference>
<keyword evidence="7" id="KW-1185">Reference proteome</keyword>
<dbReference type="Gene3D" id="1.10.10.10">
    <property type="entry name" value="Winged helix-like DNA-binding domain superfamily/Winged helix DNA-binding domain"/>
    <property type="match status" value="1"/>
</dbReference>
<evidence type="ECO:0000256" key="2">
    <source>
        <dbReference type="ARBA" id="ARBA00023015"/>
    </source>
</evidence>
<dbReference type="InterPro" id="IPR036390">
    <property type="entry name" value="WH_DNA-bd_sf"/>
</dbReference>
<dbReference type="InterPro" id="IPR000847">
    <property type="entry name" value="LysR_HTH_N"/>
</dbReference>
<organism evidence="6 7">
    <name type="scientific">Pasteurella testudinis DSM 23072</name>
    <dbReference type="NCBI Taxonomy" id="1122938"/>
    <lineage>
        <taxon>Bacteria</taxon>
        <taxon>Pseudomonadati</taxon>
        <taxon>Pseudomonadota</taxon>
        <taxon>Gammaproteobacteria</taxon>
        <taxon>Pasteurellales</taxon>
        <taxon>Pasteurellaceae</taxon>
        <taxon>Pasteurella</taxon>
    </lineage>
</organism>
<dbReference type="GO" id="GO:0003677">
    <property type="term" value="F:DNA binding"/>
    <property type="evidence" value="ECO:0007669"/>
    <property type="project" value="UniProtKB-KW"/>
</dbReference>
<evidence type="ECO:0000313" key="6">
    <source>
        <dbReference type="EMBL" id="SMB81800.1"/>
    </source>
</evidence>
<comment type="similarity">
    <text evidence="1">Belongs to the LysR transcriptional regulatory family.</text>
</comment>
<dbReference type="STRING" id="1122938.SAMN05660772_01941"/>
<feature type="domain" description="HTH lysR-type" evidence="5">
    <location>
        <begin position="7"/>
        <end position="64"/>
    </location>
</feature>
<dbReference type="InterPro" id="IPR005119">
    <property type="entry name" value="LysR_subst-bd"/>
</dbReference>
<name>A0A1W1UL62_9PAST</name>
<accession>A0A1W1UL62</accession>
<dbReference type="InterPro" id="IPR050389">
    <property type="entry name" value="LysR-type_TF"/>
</dbReference>
<dbReference type="RefSeq" id="WP_084256348.1">
    <property type="nucleotide sequence ID" value="NZ_FWWV01000007.1"/>
</dbReference>
<protein>
    <submittedName>
        <fullName evidence="6">Transcriptional regulator, LysR family</fullName>
    </submittedName>
</protein>
<dbReference type="Pfam" id="PF00126">
    <property type="entry name" value="HTH_1"/>
    <property type="match status" value="1"/>
</dbReference>
<keyword evidence="3" id="KW-0238">DNA-binding</keyword>
<sequence length="298" mass="33792">MDNLNNLDLNLLKALNALLQERNVTRAAERLALTQPAVSAMLNRLRHRFNDPLFVRAGHGMMPTDRALALAAPVRRILDDIAVLVQPAEFNPAELDLTFKIAATTNGVRNTGIPFALQLRTLAPKVKTAFVSIHGQDIPAMLEKGEWDVAITGENNLPERLHYRRCNRQRYVCAVRENHPVLQRPWNLDTFCALDFVLVSYHGGQFAGATDEALAKLGRRRNVVLSVTDFLLIPEILQQSDWATVLPEAMLQQSDRLQVLEPPLPIEGYHKAIAWHERSHHNPAQQWLRQLLWQVSQR</sequence>
<dbReference type="SUPFAM" id="SSF53850">
    <property type="entry name" value="Periplasmic binding protein-like II"/>
    <property type="match status" value="1"/>
</dbReference>
<dbReference type="AlphaFoldDB" id="A0A1W1UL62"/>
<dbReference type="PROSITE" id="PS50931">
    <property type="entry name" value="HTH_LYSR"/>
    <property type="match status" value="1"/>
</dbReference>
<evidence type="ECO:0000256" key="1">
    <source>
        <dbReference type="ARBA" id="ARBA00009437"/>
    </source>
</evidence>
<proteinExistence type="inferred from homology"/>
<evidence type="ECO:0000259" key="5">
    <source>
        <dbReference type="PROSITE" id="PS50931"/>
    </source>
</evidence>
<keyword evidence="2" id="KW-0805">Transcription regulation</keyword>
<gene>
    <name evidence="6" type="ORF">SAMN05660772_01941</name>
</gene>